<feature type="compositionally biased region" description="Basic and acidic residues" evidence="1">
    <location>
        <begin position="17"/>
        <end position="28"/>
    </location>
</feature>
<evidence type="ECO:0000256" key="1">
    <source>
        <dbReference type="SAM" id="MobiDB-lite"/>
    </source>
</evidence>
<keyword evidence="2" id="KW-0812">Transmembrane</keyword>
<accession>A0AAD3DXI4</accession>
<dbReference type="AlphaFoldDB" id="A0AAD3DXI4"/>
<evidence type="ECO:0000256" key="2">
    <source>
        <dbReference type="SAM" id="Phobius"/>
    </source>
</evidence>
<dbReference type="Proteomes" id="UP001054857">
    <property type="component" value="Unassembled WGS sequence"/>
</dbReference>
<gene>
    <name evidence="3" type="ORF">Agub_g11962</name>
</gene>
<feature type="region of interest" description="Disordered" evidence="1">
    <location>
        <begin position="1"/>
        <end position="46"/>
    </location>
</feature>
<evidence type="ECO:0000313" key="3">
    <source>
        <dbReference type="EMBL" id="GFR49860.1"/>
    </source>
</evidence>
<feature type="transmembrane region" description="Helical" evidence="2">
    <location>
        <begin position="75"/>
        <end position="95"/>
    </location>
</feature>
<reference evidence="3 4" key="1">
    <citation type="journal article" date="2021" name="Sci. Rep.">
        <title>Genome sequencing of the multicellular alga Astrephomene provides insights into convergent evolution of germ-soma differentiation.</title>
        <authorList>
            <person name="Yamashita S."/>
            <person name="Yamamoto K."/>
            <person name="Matsuzaki R."/>
            <person name="Suzuki S."/>
            <person name="Yamaguchi H."/>
            <person name="Hirooka S."/>
            <person name="Minakuchi Y."/>
            <person name="Miyagishima S."/>
            <person name="Kawachi M."/>
            <person name="Toyoda A."/>
            <person name="Nozaki H."/>
        </authorList>
    </citation>
    <scope>NUCLEOTIDE SEQUENCE [LARGE SCALE GENOMIC DNA]</scope>
    <source>
        <strain evidence="3 4">NIES-4017</strain>
    </source>
</reference>
<keyword evidence="4" id="KW-1185">Reference proteome</keyword>
<dbReference type="EMBL" id="BMAR01000033">
    <property type="protein sequence ID" value="GFR49860.1"/>
    <property type="molecule type" value="Genomic_DNA"/>
</dbReference>
<keyword evidence="2" id="KW-1133">Transmembrane helix</keyword>
<organism evidence="3 4">
    <name type="scientific">Astrephomene gubernaculifera</name>
    <dbReference type="NCBI Taxonomy" id="47775"/>
    <lineage>
        <taxon>Eukaryota</taxon>
        <taxon>Viridiplantae</taxon>
        <taxon>Chlorophyta</taxon>
        <taxon>core chlorophytes</taxon>
        <taxon>Chlorophyceae</taxon>
        <taxon>CS clade</taxon>
        <taxon>Chlamydomonadales</taxon>
        <taxon>Astrephomenaceae</taxon>
        <taxon>Astrephomene</taxon>
    </lineage>
</organism>
<keyword evidence="2" id="KW-0472">Membrane</keyword>
<comment type="caution">
    <text evidence="3">The sequence shown here is derived from an EMBL/GenBank/DDBJ whole genome shotgun (WGS) entry which is preliminary data.</text>
</comment>
<feature type="transmembrane region" description="Helical" evidence="2">
    <location>
        <begin position="107"/>
        <end position="128"/>
    </location>
</feature>
<evidence type="ECO:0000313" key="4">
    <source>
        <dbReference type="Proteomes" id="UP001054857"/>
    </source>
</evidence>
<name>A0AAD3DXI4_9CHLO</name>
<protein>
    <submittedName>
        <fullName evidence="3">Uncharacterized protein</fullName>
    </submittedName>
</protein>
<proteinExistence type="predicted"/>
<feature type="compositionally biased region" description="Pro residues" evidence="1">
    <location>
        <begin position="1"/>
        <end position="10"/>
    </location>
</feature>
<sequence length="169" mass="18676">MGDDNPPPEAYPRGVRSLRDSQTGERSRAKPPTMSDPEFAKTAKPAGPVQLTREQVSKAYDILEEQRFGPYMMKYGLVGSAGLVAATYVYGFFHLAQKNREAWMSSFRHRILIVGPVLAAYATANNILPMPFKEQLEGLLGRRAISLPDLITAKQVVKLSQDLPLSAQV</sequence>